<dbReference type="EMBL" id="CP097509">
    <property type="protein sequence ID" value="URE21197.1"/>
    <property type="molecule type" value="Genomic_DNA"/>
</dbReference>
<sequence length="84" mass="9202">MHQQTSGASWRQFAWLVLLWSSFFFSSSSSPSSGSPTLTISAGLLTFLRAFTMSTPVIVNVLFAVHIVEPLRKAKKAMEIVIVG</sequence>
<keyword evidence="4" id="KW-1185">Reference proteome</keyword>
<evidence type="ECO:0000313" key="4">
    <source>
        <dbReference type="Proteomes" id="UP001055439"/>
    </source>
</evidence>
<keyword evidence="1" id="KW-1133">Transmembrane helix</keyword>
<feature type="signal peptide" evidence="2">
    <location>
        <begin position="1"/>
        <end position="29"/>
    </location>
</feature>
<gene>
    <name evidence="3" type="ORF">MUK42_12081</name>
</gene>
<evidence type="ECO:0000256" key="2">
    <source>
        <dbReference type="SAM" id="SignalP"/>
    </source>
</evidence>
<protein>
    <submittedName>
        <fullName evidence="3">Uncharacterized protein</fullName>
    </submittedName>
</protein>
<organism evidence="3 4">
    <name type="scientific">Musa troglodytarum</name>
    <name type="common">fe'i banana</name>
    <dbReference type="NCBI Taxonomy" id="320322"/>
    <lineage>
        <taxon>Eukaryota</taxon>
        <taxon>Viridiplantae</taxon>
        <taxon>Streptophyta</taxon>
        <taxon>Embryophyta</taxon>
        <taxon>Tracheophyta</taxon>
        <taxon>Spermatophyta</taxon>
        <taxon>Magnoliopsida</taxon>
        <taxon>Liliopsida</taxon>
        <taxon>Zingiberales</taxon>
        <taxon>Musaceae</taxon>
        <taxon>Musa</taxon>
    </lineage>
</organism>
<accession>A0A9E7GZQ2</accession>
<proteinExistence type="predicted"/>
<evidence type="ECO:0000256" key="1">
    <source>
        <dbReference type="SAM" id="Phobius"/>
    </source>
</evidence>
<keyword evidence="1" id="KW-0472">Membrane</keyword>
<feature type="chain" id="PRO_5038396760" evidence="2">
    <location>
        <begin position="30"/>
        <end position="84"/>
    </location>
</feature>
<evidence type="ECO:0000313" key="3">
    <source>
        <dbReference type="EMBL" id="URE21197.1"/>
    </source>
</evidence>
<name>A0A9E7GZQ2_9LILI</name>
<keyword evidence="1" id="KW-0812">Transmembrane</keyword>
<reference evidence="3" key="1">
    <citation type="submission" date="2022-05" db="EMBL/GenBank/DDBJ databases">
        <title>The Musa troglodytarum L. genome provides insights into the mechanism of non-climacteric behaviour and enrichment of carotenoids.</title>
        <authorList>
            <person name="Wang J."/>
        </authorList>
    </citation>
    <scope>NUCLEOTIDE SEQUENCE</scope>
    <source>
        <tissue evidence="3">Leaf</tissue>
    </source>
</reference>
<keyword evidence="2" id="KW-0732">Signal</keyword>
<dbReference type="Proteomes" id="UP001055439">
    <property type="component" value="Chromosome 7"/>
</dbReference>
<dbReference type="AlphaFoldDB" id="A0A9E7GZQ2"/>
<feature type="transmembrane region" description="Helical" evidence="1">
    <location>
        <begin position="44"/>
        <end position="68"/>
    </location>
</feature>